<keyword evidence="4" id="KW-0479">Metal-binding</keyword>
<feature type="domain" description="2Fe-2S ferredoxin-type" evidence="8">
    <location>
        <begin position="235"/>
        <end position="324"/>
    </location>
</feature>
<evidence type="ECO:0000313" key="10">
    <source>
        <dbReference type="EMBL" id="MDV6271347.1"/>
    </source>
</evidence>
<dbReference type="CDD" id="cd06185">
    <property type="entry name" value="PDR_like"/>
    <property type="match status" value="1"/>
</dbReference>
<accession>A0ABU4C4C5</accession>
<keyword evidence="11" id="KW-1185">Reference proteome</keyword>
<dbReference type="SUPFAM" id="SSF63380">
    <property type="entry name" value="Riboflavin synthase domain-like"/>
    <property type="match status" value="1"/>
</dbReference>
<dbReference type="InterPro" id="IPR006058">
    <property type="entry name" value="2Fe2S_fd_BS"/>
</dbReference>
<dbReference type="SUPFAM" id="SSF54292">
    <property type="entry name" value="2Fe-2S ferredoxin-like"/>
    <property type="match status" value="1"/>
</dbReference>
<evidence type="ECO:0000256" key="2">
    <source>
        <dbReference type="ARBA" id="ARBA00022630"/>
    </source>
</evidence>
<sequence>MSDPKPPGDGEAHAELVVARRVEVTAEVVMLELRSPERVALSLWTVGAHIDLVLPSGRIRQYSLCGDPTDNSVYVIAVQRQETGRGGSVEVCDSIAVGQLLTVRGPRNHFPMGDSVNYLFIAGGIGITPISAMVREVASAQRDWKLVYGGRALDQMPFLNELVELGGDRVVPVPQDESGFPDIEALVGEVPTGTAIYCCGPSPMLAAVELAVESLRDDVSLHIERFVAPDVAASPRLSFEVELRRSGVTVVVPPEKSILEVVLDTIGDVDFSCEQGICGACETKILEGRPEHHDSLLSEEERESNATMMICVGRSKTGKLVLDL</sequence>
<keyword evidence="3" id="KW-0001">2Fe-2S</keyword>
<dbReference type="Pfam" id="PF00111">
    <property type="entry name" value="Fer2"/>
    <property type="match status" value="1"/>
</dbReference>
<keyword evidence="6" id="KW-0408">Iron</keyword>
<dbReference type="Proteomes" id="UP001185927">
    <property type="component" value="Unassembled WGS sequence"/>
</dbReference>
<gene>
    <name evidence="10" type="ORF">R3Q16_32550</name>
</gene>
<dbReference type="InterPro" id="IPR017927">
    <property type="entry name" value="FAD-bd_FR_type"/>
</dbReference>
<dbReference type="InterPro" id="IPR036010">
    <property type="entry name" value="2Fe-2S_ferredoxin-like_sf"/>
</dbReference>
<evidence type="ECO:0000313" key="11">
    <source>
        <dbReference type="Proteomes" id="UP001185927"/>
    </source>
</evidence>
<dbReference type="InterPro" id="IPR012675">
    <property type="entry name" value="Beta-grasp_dom_sf"/>
</dbReference>
<evidence type="ECO:0000259" key="8">
    <source>
        <dbReference type="PROSITE" id="PS51085"/>
    </source>
</evidence>
<dbReference type="PANTHER" id="PTHR47354">
    <property type="entry name" value="NADH OXIDOREDUCTASE HCR"/>
    <property type="match status" value="1"/>
</dbReference>
<name>A0ABU4C4C5_RHOGO</name>
<dbReference type="Gene3D" id="2.40.30.10">
    <property type="entry name" value="Translation factors"/>
    <property type="match status" value="1"/>
</dbReference>
<dbReference type="InterPro" id="IPR017938">
    <property type="entry name" value="Riboflavin_synthase-like_b-brl"/>
</dbReference>
<evidence type="ECO:0000259" key="9">
    <source>
        <dbReference type="PROSITE" id="PS51384"/>
    </source>
</evidence>
<reference evidence="10 11" key="1">
    <citation type="submission" date="2023-10" db="EMBL/GenBank/DDBJ databases">
        <title>Development of a sustainable strategy for remediation of hydrocarbon-contaminated territories based on the waste exchange concept.</title>
        <authorList>
            <person name="Krivoruchko A."/>
        </authorList>
    </citation>
    <scope>NUCLEOTIDE SEQUENCE [LARGE SCALE GENOMIC DNA]</scope>
    <source>
        <strain evidence="10 11">IEGM 1203</strain>
    </source>
</reference>
<organism evidence="10 11">
    <name type="scientific">Rhodococcus globerulus</name>
    <dbReference type="NCBI Taxonomy" id="33008"/>
    <lineage>
        <taxon>Bacteria</taxon>
        <taxon>Bacillati</taxon>
        <taxon>Actinomycetota</taxon>
        <taxon>Actinomycetes</taxon>
        <taxon>Mycobacteriales</taxon>
        <taxon>Nocardiaceae</taxon>
        <taxon>Rhodococcus</taxon>
    </lineage>
</organism>
<dbReference type="InterPro" id="IPR039261">
    <property type="entry name" value="FNR_nucleotide-bd"/>
</dbReference>
<proteinExistence type="predicted"/>
<dbReference type="EMBL" id="JAWLKB010000040">
    <property type="protein sequence ID" value="MDV6271347.1"/>
    <property type="molecule type" value="Genomic_DNA"/>
</dbReference>
<dbReference type="Pfam" id="PF00175">
    <property type="entry name" value="NAD_binding_1"/>
    <property type="match status" value="1"/>
</dbReference>
<dbReference type="InterPro" id="IPR001041">
    <property type="entry name" value="2Fe-2S_ferredoxin-type"/>
</dbReference>
<dbReference type="InterPro" id="IPR001433">
    <property type="entry name" value="OxRdtase_FAD/NAD-bd"/>
</dbReference>
<dbReference type="PANTHER" id="PTHR47354:SF1">
    <property type="entry name" value="CARNITINE MONOOXYGENASE REDUCTASE SUBUNIT"/>
    <property type="match status" value="1"/>
</dbReference>
<evidence type="ECO:0000256" key="5">
    <source>
        <dbReference type="ARBA" id="ARBA00023002"/>
    </source>
</evidence>
<evidence type="ECO:0000256" key="6">
    <source>
        <dbReference type="ARBA" id="ARBA00023004"/>
    </source>
</evidence>
<dbReference type="PROSITE" id="PS00197">
    <property type="entry name" value="2FE2S_FER_1"/>
    <property type="match status" value="1"/>
</dbReference>
<dbReference type="Gene3D" id="3.40.50.80">
    <property type="entry name" value="Nucleotide-binding domain of ferredoxin-NADP reductase (FNR) module"/>
    <property type="match status" value="1"/>
</dbReference>
<dbReference type="PRINTS" id="PR00409">
    <property type="entry name" value="PHDIOXRDTASE"/>
</dbReference>
<evidence type="ECO:0000256" key="4">
    <source>
        <dbReference type="ARBA" id="ARBA00022723"/>
    </source>
</evidence>
<dbReference type="SUPFAM" id="SSF52343">
    <property type="entry name" value="Ferredoxin reductase-like, C-terminal NADP-linked domain"/>
    <property type="match status" value="1"/>
</dbReference>
<dbReference type="Gene3D" id="3.10.20.30">
    <property type="match status" value="1"/>
</dbReference>
<comment type="caution">
    <text evidence="10">The sequence shown here is derived from an EMBL/GenBank/DDBJ whole genome shotgun (WGS) entry which is preliminary data.</text>
</comment>
<keyword evidence="2" id="KW-0285">Flavoprotein</keyword>
<keyword evidence="7" id="KW-0411">Iron-sulfur</keyword>
<dbReference type="PROSITE" id="PS51384">
    <property type="entry name" value="FAD_FR"/>
    <property type="match status" value="1"/>
</dbReference>
<feature type="domain" description="FAD-binding FR-type" evidence="9">
    <location>
        <begin position="9"/>
        <end position="113"/>
    </location>
</feature>
<dbReference type="CDD" id="cd00207">
    <property type="entry name" value="fer2"/>
    <property type="match status" value="1"/>
</dbReference>
<dbReference type="EC" id="1.-.-.-" evidence="10"/>
<dbReference type="InterPro" id="IPR050415">
    <property type="entry name" value="MRET"/>
</dbReference>
<evidence type="ECO:0000256" key="7">
    <source>
        <dbReference type="ARBA" id="ARBA00023014"/>
    </source>
</evidence>
<evidence type="ECO:0000256" key="1">
    <source>
        <dbReference type="ARBA" id="ARBA00001974"/>
    </source>
</evidence>
<dbReference type="GO" id="GO:0016491">
    <property type="term" value="F:oxidoreductase activity"/>
    <property type="evidence" value="ECO:0007669"/>
    <property type="project" value="UniProtKB-KW"/>
</dbReference>
<comment type="cofactor">
    <cofactor evidence="1">
        <name>FAD</name>
        <dbReference type="ChEBI" id="CHEBI:57692"/>
    </cofactor>
</comment>
<dbReference type="PROSITE" id="PS51085">
    <property type="entry name" value="2FE2S_FER_2"/>
    <property type="match status" value="1"/>
</dbReference>
<protein>
    <submittedName>
        <fullName evidence="10">PDR/VanB family oxidoreductase</fullName>
        <ecNumber evidence="10">1.-.-.-</ecNumber>
    </submittedName>
</protein>
<dbReference type="RefSeq" id="WP_317545792.1">
    <property type="nucleotide sequence ID" value="NZ_JAWLKB010000040.1"/>
</dbReference>
<keyword evidence="5 10" id="KW-0560">Oxidoreductase</keyword>
<evidence type="ECO:0000256" key="3">
    <source>
        <dbReference type="ARBA" id="ARBA00022714"/>
    </source>
</evidence>